<dbReference type="InterPro" id="IPR014813">
    <property type="entry name" value="Gnl3_N_dom"/>
</dbReference>
<feature type="compositionally biased region" description="Basic residues" evidence="5">
    <location>
        <begin position="1"/>
        <end position="10"/>
    </location>
</feature>
<evidence type="ECO:0000259" key="6">
    <source>
        <dbReference type="Pfam" id="PF01926"/>
    </source>
</evidence>
<organism evidence="8 9">
    <name type="scientific">Mycena chlorophos</name>
    <name type="common">Agaric fungus</name>
    <name type="synonym">Agaricus chlorophos</name>
    <dbReference type="NCBI Taxonomy" id="658473"/>
    <lineage>
        <taxon>Eukaryota</taxon>
        <taxon>Fungi</taxon>
        <taxon>Dikarya</taxon>
        <taxon>Basidiomycota</taxon>
        <taxon>Agaricomycotina</taxon>
        <taxon>Agaricomycetes</taxon>
        <taxon>Agaricomycetidae</taxon>
        <taxon>Agaricales</taxon>
        <taxon>Marasmiineae</taxon>
        <taxon>Mycenaceae</taxon>
        <taxon>Mycena</taxon>
    </lineage>
</organism>
<evidence type="ECO:0000256" key="5">
    <source>
        <dbReference type="SAM" id="MobiDB-lite"/>
    </source>
</evidence>
<feature type="domain" description="Guanine nucleotide-binding protein-like 3 N-terminal" evidence="7">
    <location>
        <begin position="15"/>
        <end position="89"/>
    </location>
</feature>
<feature type="region of interest" description="Disordered" evidence="5">
    <location>
        <begin position="68"/>
        <end position="114"/>
    </location>
</feature>
<evidence type="ECO:0000313" key="9">
    <source>
        <dbReference type="Proteomes" id="UP000815677"/>
    </source>
</evidence>
<dbReference type="Proteomes" id="UP000815677">
    <property type="component" value="Unassembled WGS sequence"/>
</dbReference>
<dbReference type="PANTHER" id="PTHR11089:SF30">
    <property type="entry name" value="GUANINE NUCLEOTIDE-BINDING PROTEIN-LIKE 3 HOMOLOG"/>
    <property type="match status" value="1"/>
</dbReference>
<feature type="compositionally biased region" description="Low complexity" evidence="5">
    <location>
        <begin position="605"/>
        <end position="641"/>
    </location>
</feature>
<keyword evidence="2" id="KW-0547">Nucleotide-binding</keyword>
<dbReference type="Pfam" id="PF08701">
    <property type="entry name" value="GN3L_Grn1"/>
    <property type="match status" value="1"/>
</dbReference>
<feature type="compositionally biased region" description="Basic and acidic residues" evidence="5">
    <location>
        <begin position="68"/>
        <end position="84"/>
    </location>
</feature>
<evidence type="ECO:0000256" key="1">
    <source>
        <dbReference type="ARBA" id="ARBA00004123"/>
    </source>
</evidence>
<comment type="subcellular location">
    <subcellularLocation>
        <location evidence="1">Nucleus</location>
    </subcellularLocation>
</comment>
<evidence type="ECO:0000256" key="2">
    <source>
        <dbReference type="ARBA" id="ARBA00022741"/>
    </source>
</evidence>
<feature type="region of interest" description="Disordered" evidence="5">
    <location>
        <begin position="515"/>
        <end position="641"/>
    </location>
</feature>
<keyword evidence="3" id="KW-0342">GTP-binding</keyword>
<gene>
    <name evidence="8" type="ORF">MCHLO_03743</name>
</gene>
<feature type="region of interest" description="Disordered" evidence="5">
    <location>
        <begin position="1"/>
        <end position="56"/>
    </location>
</feature>
<feature type="compositionally biased region" description="Basic and acidic residues" evidence="5">
    <location>
        <begin position="13"/>
        <end position="25"/>
    </location>
</feature>
<evidence type="ECO:0008006" key="10">
    <source>
        <dbReference type="Google" id="ProtNLM"/>
    </source>
</evidence>
<keyword evidence="9" id="KW-1185">Reference proteome</keyword>
<evidence type="ECO:0000313" key="8">
    <source>
        <dbReference type="EMBL" id="GAT46205.1"/>
    </source>
</evidence>
<protein>
    <recommendedName>
        <fullName evidence="10">CP-type G domain-containing protein</fullName>
    </recommendedName>
</protein>
<dbReference type="SUPFAM" id="SSF52540">
    <property type="entry name" value="P-loop containing nucleoside triphosphate hydrolases"/>
    <property type="match status" value="1"/>
</dbReference>
<feature type="region of interest" description="Disordered" evidence="5">
    <location>
        <begin position="130"/>
        <end position="161"/>
    </location>
</feature>
<evidence type="ECO:0000259" key="7">
    <source>
        <dbReference type="Pfam" id="PF08701"/>
    </source>
</evidence>
<proteinExistence type="predicted"/>
<feature type="compositionally biased region" description="Acidic residues" evidence="5">
    <location>
        <begin position="520"/>
        <end position="559"/>
    </location>
</feature>
<dbReference type="PANTHER" id="PTHR11089">
    <property type="entry name" value="GTP-BINDING PROTEIN-RELATED"/>
    <property type="match status" value="1"/>
</dbReference>
<evidence type="ECO:0000256" key="3">
    <source>
        <dbReference type="ARBA" id="ARBA00023134"/>
    </source>
</evidence>
<feature type="domain" description="G" evidence="6">
    <location>
        <begin position="294"/>
        <end position="360"/>
    </location>
</feature>
<reference evidence="8" key="1">
    <citation type="submission" date="2014-09" db="EMBL/GenBank/DDBJ databases">
        <title>Genome sequence of the luminous mushroom Mycena chlorophos for searching fungal bioluminescence genes.</title>
        <authorList>
            <person name="Tanaka Y."/>
            <person name="Kasuga D."/>
            <person name="Oba Y."/>
            <person name="Hase S."/>
            <person name="Sato K."/>
            <person name="Oba Y."/>
            <person name="Sakakibara Y."/>
        </authorList>
    </citation>
    <scope>NUCLEOTIDE SEQUENCE</scope>
</reference>
<keyword evidence="4" id="KW-0539">Nucleus</keyword>
<name>A0ABQ0L4W7_MYCCL</name>
<dbReference type="InterPro" id="IPR027417">
    <property type="entry name" value="P-loop_NTPase"/>
</dbReference>
<dbReference type="Pfam" id="PF01926">
    <property type="entry name" value="MMR_HSR1"/>
    <property type="match status" value="1"/>
</dbReference>
<dbReference type="EMBL" id="DF842145">
    <property type="protein sequence ID" value="GAT46205.1"/>
    <property type="molecule type" value="Genomic_DNA"/>
</dbReference>
<dbReference type="InterPro" id="IPR050755">
    <property type="entry name" value="TRAFAC_YlqF/YawG_RiboMat"/>
</dbReference>
<accession>A0ABQ0L4W7</accession>
<dbReference type="Gene3D" id="3.40.50.300">
    <property type="entry name" value="P-loop containing nucleotide triphosphate hydrolases"/>
    <property type="match status" value="1"/>
</dbReference>
<dbReference type="InterPro" id="IPR023179">
    <property type="entry name" value="GTP-bd_ortho_bundle_sf"/>
</dbReference>
<dbReference type="Gene3D" id="1.10.1580.10">
    <property type="match status" value="1"/>
</dbReference>
<dbReference type="InterPro" id="IPR006073">
    <property type="entry name" value="GTP-bd"/>
</dbReference>
<evidence type="ECO:0000256" key="4">
    <source>
        <dbReference type="ARBA" id="ARBA00023242"/>
    </source>
</evidence>
<sequence length="653" mass="71429">MPRIRKKTSNRTKTNDRRKVQNKVRESRKKKAKAAKNNTQWKSKHKKDPGIPSTFPYKEQILAEIAEQRREVAEEKQRRKDEKAKLRRKQTGETEEDPAEQEEKPDSEGDDDGVLADVRARGLDQGFEGISSLSAKQLDENKVRPRQKMQKQPMDLDEQPEDDVPVLINPELPNLQAVLDGADVVLHILDARDPIAFQSEHLETLTKGKKVLFVLNKIDTVPRESASAWLTHLRASHPTLAFRSASVCLPESPSDDKGKGKAKAFASDALGADAILQLLGIWAEEKPGDEPLCVAVVGVTNVGKTSLVNSLLKKAALPVYTLATSSRGPTTTEYAQEVTIKAKSKPIRLVDTPGLAWEPVSEVDVDGDAGNHATRARDILLRSKGRIDRLKDPILPVQHLLPRASAEGLMLLYNLPAFTTGDTDAFLGCVARANQLVKKKGELDLTGAARIVLRDWNIGRFPRYTVPPTSGAGGDATLSAADEAVLSTLPTRKEMRKARGLVKLQYGAVETRKAVLDESWVPEEGDSDESGGDDDGDEMEEDELEDASEEDEEDNEEEEKAPTPPPILSGKQKRKRAAETEVVALPRKKVSFGPEPVSKKARSGAKPQATPPSKTKPTAAPPKKVANAPVKTKASQKAAAATGPQAYNFGEFF</sequence>